<gene>
    <name evidence="2" type="ORF">Tci_889865</name>
</gene>
<evidence type="ECO:0000256" key="1">
    <source>
        <dbReference type="SAM" id="MobiDB-lite"/>
    </source>
</evidence>
<dbReference type="AlphaFoldDB" id="A0A699U966"/>
<proteinExistence type="predicted"/>
<reference evidence="2" key="1">
    <citation type="journal article" date="2019" name="Sci. Rep.">
        <title>Draft genome of Tanacetum cinerariifolium, the natural source of mosquito coil.</title>
        <authorList>
            <person name="Yamashiro T."/>
            <person name="Shiraishi A."/>
            <person name="Satake H."/>
            <person name="Nakayama K."/>
        </authorList>
    </citation>
    <scope>NUCLEOTIDE SEQUENCE</scope>
</reference>
<comment type="caution">
    <text evidence="2">The sequence shown here is derived from an EMBL/GenBank/DDBJ whole genome shotgun (WGS) entry which is preliminary data.</text>
</comment>
<organism evidence="2">
    <name type="scientific">Tanacetum cinerariifolium</name>
    <name type="common">Dalmatian daisy</name>
    <name type="synonym">Chrysanthemum cinerariifolium</name>
    <dbReference type="NCBI Taxonomy" id="118510"/>
    <lineage>
        <taxon>Eukaryota</taxon>
        <taxon>Viridiplantae</taxon>
        <taxon>Streptophyta</taxon>
        <taxon>Embryophyta</taxon>
        <taxon>Tracheophyta</taxon>
        <taxon>Spermatophyta</taxon>
        <taxon>Magnoliopsida</taxon>
        <taxon>eudicotyledons</taxon>
        <taxon>Gunneridae</taxon>
        <taxon>Pentapetalae</taxon>
        <taxon>asterids</taxon>
        <taxon>campanulids</taxon>
        <taxon>Asterales</taxon>
        <taxon>Asteraceae</taxon>
        <taxon>Asteroideae</taxon>
        <taxon>Anthemideae</taxon>
        <taxon>Anthemidinae</taxon>
        <taxon>Tanacetum</taxon>
    </lineage>
</organism>
<sequence>ATTTAEPTDLQRTKAEQLKIALKRSRQETYISQQQSGSGTGEGTEEETAKDDKETKEMGTGGDEVRKRAGESEDEKETSEEEEVSFDPIPRTPEEK</sequence>
<feature type="region of interest" description="Disordered" evidence="1">
    <location>
        <begin position="22"/>
        <end position="96"/>
    </location>
</feature>
<feature type="compositionally biased region" description="Basic and acidic residues" evidence="1">
    <location>
        <begin position="50"/>
        <end position="71"/>
    </location>
</feature>
<dbReference type="EMBL" id="BKCJ011303677">
    <property type="protein sequence ID" value="GFD17896.1"/>
    <property type="molecule type" value="Genomic_DNA"/>
</dbReference>
<feature type="compositionally biased region" description="Acidic residues" evidence="1">
    <location>
        <begin position="72"/>
        <end position="85"/>
    </location>
</feature>
<name>A0A699U966_TANCI</name>
<accession>A0A699U966</accession>
<protein>
    <submittedName>
        <fullName evidence="2">Uncharacterized protein</fullName>
    </submittedName>
</protein>
<feature type="non-terminal residue" evidence="2">
    <location>
        <position position="1"/>
    </location>
</feature>
<evidence type="ECO:0000313" key="2">
    <source>
        <dbReference type="EMBL" id="GFD17896.1"/>
    </source>
</evidence>
<feature type="non-terminal residue" evidence="2">
    <location>
        <position position="96"/>
    </location>
</feature>